<feature type="transmembrane region" description="Helical" evidence="1">
    <location>
        <begin position="152"/>
        <end position="174"/>
    </location>
</feature>
<feature type="transmembrane region" description="Helical" evidence="1">
    <location>
        <begin position="83"/>
        <end position="100"/>
    </location>
</feature>
<dbReference type="EMBL" id="AYTF01000001">
    <property type="protein sequence ID" value="ESV63608.1"/>
    <property type="molecule type" value="Genomic_DNA"/>
</dbReference>
<proteinExistence type="predicted"/>
<feature type="transmembrane region" description="Helical" evidence="1">
    <location>
        <begin position="58"/>
        <end position="77"/>
    </location>
</feature>
<protein>
    <submittedName>
        <fullName evidence="2">Putative membrane protein</fullName>
    </submittedName>
</protein>
<gene>
    <name evidence="2" type="ORF">L833_0986</name>
</gene>
<organism evidence="2 3">
    <name type="scientific">Mycobacteroides abscessus MAB_091912_2446</name>
    <dbReference type="NCBI Taxonomy" id="1335414"/>
    <lineage>
        <taxon>Bacteria</taxon>
        <taxon>Bacillati</taxon>
        <taxon>Actinomycetota</taxon>
        <taxon>Actinomycetes</taxon>
        <taxon>Mycobacteriales</taxon>
        <taxon>Mycobacteriaceae</taxon>
        <taxon>Mycobacteroides</taxon>
        <taxon>Mycobacteroides abscessus</taxon>
    </lineage>
</organism>
<evidence type="ECO:0000256" key="1">
    <source>
        <dbReference type="SAM" id="Phobius"/>
    </source>
</evidence>
<name>A0A829MGT5_9MYCO</name>
<feature type="transmembrane region" description="Helical" evidence="1">
    <location>
        <begin position="120"/>
        <end position="140"/>
    </location>
</feature>
<evidence type="ECO:0000313" key="3">
    <source>
        <dbReference type="Proteomes" id="UP000018502"/>
    </source>
</evidence>
<keyword evidence="1" id="KW-1133">Transmembrane helix</keyword>
<reference evidence="2 3" key="1">
    <citation type="journal article" date="2014" name="Emerg. Infect. Dis.">
        <title>High-level Relatedness among Mycobacterium abscessus subsp. massiliense Strains from Widely Separated Outbreaks.</title>
        <authorList>
            <person name="Tettelin H."/>
            <person name="Davidson R.M."/>
            <person name="Agrawal S."/>
            <person name="Aitken M.L."/>
            <person name="Shallom S."/>
            <person name="Hasan N.A."/>
            <person name="Strong M."/>
            <person name="Nogueira de Moura V.C."/>
            <person name="De Groote M.A."/>
            <person name="Duarte R.S."/>
            <person name="Hine E."/>
            <person name="Parankush S."/>
            <person name="Su Q."/>
            <person name="Daugherty S.C."/>
            <person name="Fraser C.M."/>
            <person name="Brown-Elliott B.A."/>
            <person name="Wallace R.J.Jr."/>
            <person name="Holland S.M."/>
            <person name="Sampaio E.P."/>
            <person name="Olivier K.N."/>
            <person name="Jackson M."/>
            <person name="Zelazny A.M."/>
        </authorList>
    </citation>
    <scope>NUCLEOTIDE SEQUENCE [LARGE SCALE GENOMIC DNA]</scope>
    <source>
        <strain evidence="2 3">MAB_091912_2446</strain>
    </source>
</reference>
<comment type="caution">
    <text evidence="2">The sequence shown here is derived from an EMBL/GenBank/DDBJ whole genome shotgun (WGS) entry which is preliminary data.</text>
</comment>
<keyword evidence="1" id="KW-0472">Membrane</keyword>
<feature type="transmembrane region" description="Helical" evidence="1">
    <location>
        <begin position="181"/>
        <end position="199"/>
    </location>
</feature>
<sequence length="309" mass="33563">MSWLSTWWRYDVVDGYKGPLLLGFVAFVVTFVVTRTITRLIRDGKGPFHNISGGGVHIHHSTPGVLLLIVGGFTALGSPPLSVWTYLAGLLVGIGASLVLDEFAMIFHLQDVYWTNEGQLSVDMVTLATACIGLAAVGVSPLNVDGLTGVIAIARGVAMLLLLVHLALVAVTALKGKYPTAMLGIFLAPIAWVAAFRLARPTSPWARWRYSPQRLTRARQRALDFDHRWGPVRRHWLDAIGARPRPSFLSRPRIHGLVERPAPVLIRYAPLFPIAGPPPGAPSWSIRGVHRGAGFARARLTGMHAPPAP</sequence>
<dbReference type="AlphaFoldDB" id="A0A829MGT5"/>
<accession>A0A829MGT5</accession>
<evidence type="ECO:0000313" key="2">
    <source>
        <dbReference type="EMBL" id="ESV63608.1"/>
    </source>
</evidence>
<feature type="transmembrane region" description="Helical" evidence="1">
    <location>
        <begin position="20"/>
        <end position="37"/>
    </location>
</feature>
<keyword evidence="1" id="KW-0812">Transmembrane</keyword>
<dbReference type="Proteomes" id="UP000018502">
    <property type="component" value="Unassembled WGS sequence"/>
</dbReference>